<feature type="domain" description="AAA+ ATPase" evidence="2">
    <location>
        <begin position="20"/>
        <end position="251"/>
    </location>
</feature>
<dbReference type="STRING" id="1121387.GCA_000429885_00286"/>
<dbReference type="Gene3D" id="3.40.50.300">
    <property type="entry name" value="P-loop containing nucleotide triphosphate hydrolases"/>
    <property type="match status" value="2"/>
</dbReference>
<dbReference type="GO" id="GO:0016887">
    <property type="term" value="F:ATP hydrolysis activity"/>
    <property type="evidence" value="ECO:0007669"/>
    <property type="project" value="InterPro"/>
</dbReference>
<evidence type="ECO:0000313" key="3">
    <source>
        <dbReference type="EMBL" id="SNV23853.1"/>
    </source>
</evidence>
<dbReference type="EC" id="3.6.3.16" evidence="3"/>
<dbReference type="CDD" id="cd02035">
    <property type="entry name" value="ArsA"/>
    <property type="match status" value="2"/>
</dbReference>
<dbReference type="OrthoDB" id="9780677at2"/>
<proteinExistence type="inferred from homology"/>
<dbReference type="InterPro" id="IPR025723">
    <property type="entry name" value="ArsA/GET3_ATPase-like"/>
</dbReference>
<dbReference type="RefSeq" id="WP_051277117.1">
    <property type="nucleotide sequence ID" value="NZ_LT906453.1"/>
</dbReference>
<dbReference type="PANTHER" id="PTHR10803:SF3">
    <property type="entry name" value="ATPASE GET3"/>
    <property type="match status" value="1"/>
</dbReference>
<dbReference type="AlphaFoldDB" id="A0A239VQ75"/>
<keyword evidence="3" id="KW-0378">Hydrolase</keyword>
<dbReference type="EMBL" id="LT906453">
    <property type="protein sequence ID" value="SNV23853.1"/>
    <property type="molecule type" value="Genomic_DNA"/>
</dbReference>
<dbReference type="InterPro" id="IPR027417">
    <property type="entry name" value="P-loop_NTPase"/>
</dbReference>
<dbReference type="InterPro" id="IPR027541">
    <property type="entry name" value="Ars_ATPase"/>
</dbReference>
<name>A0A239VQ75_9MICO</name>
<comment type="similarity">
    <text evidence="1">Belongs to the arsA ATPase family.</text>
</comment>
<keyword evidence="4" id="KW-1185">Reference proteome</keyword>
<organism evidence="3 4">
    <name type="scientific">Dermatophilus congolensis</name>
    <dbReference type="NCBI Taxonomy" id="1863"/>
    <lineage>
        <taxon>Bacteria</taxon>
        <taxon>Bacillati</taxon>
        <taxon>Actinomycetota</taxon>
        <taxon>Actinomycetes</taxon>
        <taxon>Micrococcales</taxon>
        <taxon>Dermatophilaceae</taxon>
        <taxon>Dermatophilus</taxon>
    </lineage>
</organism>
<dbReference type="GO" id="GO:0015446">
    <property type="term" value="F:ATPase-coupled arsenite transmembrane transporter activity"/>
    <property type="evidence" value="ECO:0007669"/>
    <property type="project" value="InterPro"/>
</dbReference>
<dbReference type="InterPro" id="IPR016300">
    <property type="entry name" value="ATPase_ArsA/GET3"/>
</dbReference>
<protein>
    <submittedName>
        <fullName evidence="3">Arsenical pump-driving ATPase</fullName>
        <ecNumber evidence="3">3.6.3.16</ecNumber>
    </submittedName>
</protein>
<reference evidence="3 4" key="1">
    <citation type="submission" date="2017-06" db="EMBL/GenBank/DDBJ databases">
        <authorList>
            <consortium name="Pathogen Informatics"/>
        </authorList>
    </citation>
    <scope>NUCLEOTIDE SEQUENCE [LARGE SCALE GENOMIC DNA]</scope>
    <source>
        <strain evidence="3 4">NCTC13039</strain>
    </source>
</reference>
<dbReference type="Pfam" id="PF02374">
    <property type="entry name" value="ArsA_ATPase"/>
    <property type="match status" value="2"/>
</dbReference>
<evidence type="ECO:0000313" key="4">
    <source>
        <dbReference type="Proteomes" id="UP000242637"/>
    </source>
</evidence>
<dbReference type="SMART" id="SM00382">
    <property type="entry name" value="AAA"/>
    <property type="match status" value="2"/>
</dbReference>
<gene>
    <name evidence="3" type="primary">arsA</name>
    <name evidence="3" type="ORF">SAMEA4475696_01916</name>
</gene>
<accession>A0A239VQ75</accession>
<dbReference type="GeneID" id="63460100"/>
<dbReference type="InterPro" id="IPR003593">
    <property type="entry name" value="AAA+_ATPase"/>
</dbReference>
<dbReference type="NCBIfam" id="TIGR00345">
    <property type="entry name" value="GET3_arsA_TRC40"/>
    <property type="match status" value="1"/>
</dbReference>
<dbReference type="PIRSF" id="PIRSF001327">
    <property type="entry name" value="Arsenical_pump-driving_ATPase"/>
    <property type="match status" value="1"/>
</dbReference>
<dbReference type="SUPFAM" id="SSF52540">
    <property type="entry name" value="P-loop containing nucleoside triphosphate hydrolases"/>
    <property type="match status" value="2"/>
</dbReference>
<evidence type="ECO:0000259" key="2">
    <source>
        <dbReference type="SMART" id="SM00382"/>
    </source>
</evidence>
<dbReference type="KEGG" id="dco:SAMEA4475696_1916"/>
<dbReference type="GO" id="GO:0005524">
    <property type="term" value="F:ATP binding"/>
    <property type="evidence" value="ECO:0007669"/>
    <property type="project" value="InterPro"/>
</dbReference>
<feature type="domain" description="AAA+ ATPase" evidence="2">
    <location>
        <begin position="337"/>
        <end position="533"/>
    </location>
</feature>
<dbReference type="NCBIfam" id="TIGR04291">
    <property type="entry name" value="arsen_driv_ArsA"/>
    <property type="match status" value="1"/>
</dbReference>
<dbReference type="Proteomes" id="UP000242637">
    <property type="component" value="Chromosome 1"/>
</dbReference>
<sequence length="595" mass="64367">MSSIHTFDPTLSCKTFLNNPPRHFFFTGKGGVGKTSIACATAVTLTQQGKRVLLVSTDPASNVGHIFGTQIGNTITPIPAAEGLDALEINPEQAAEAYRNSIIDPVRTILPATQIATITEQLSGSCTTEIASFNEFTTLLADPTKTAGYDHIIFDTAPTGHTIRLLQLPGDWSAYLDRGKGDTSYLGPMAGLKKNQATYRAAANTLTDSESTRLVLVARPQRTALCEAARTLDELADLDIHATHLVINGILPDSDDADPLYQAIRERERVALAAMTPALATLPRDEITLKGTNMVSIDSLTSLFSSHDTLTHANAPTIELPDQPQLATLVDGLSPEDHGLVMTMGKGGVGKTTIAAAIAIALARRGKKVLLTTTDPAAHITTTLEKELEGLEVSTIDPIKATRIYRDRVMKTQGKDLDEDGRAALAEDLMSPCTEEIAVFQQFSRAVNRARNQFVVIDTAPTGHTLLLMDTTGSYHRDIVRHLDQRQRSRITTPLMRLQDPNYTRIIVVTLPQSTPVLEAQELATSLARADIHPWAWVVNNSLAAAHPTSTRLATYAHTELDHIDTVRQAATRLAVVPTQSRDPGGLPELTTLTN</sequence>
<dbReference type="PANTHER" id="PTHR10803">
    <property type="entry name" value="ARSENICAL PUMP-DRIVING ATPASE ARSENITE-TRANSLOCATING ATPASE"/>
    <property type="match status" value="1"/>
</dbReference>
<evidence type="ECO:0000256" key="1">
    <source>
        <dbReference type="ARBA" id="ARBA00011040"/>
    </source>
</evidence>